<name>A0ACB6ZNX0_THEGA</name>
<comment type="caution">
    <text evidence="1">The sequence shown here is derived from an EMBL/GenBank/DDBJ whole genome shotgun (WGS) entry which is preliminary data.</text>
</comment>
<organism evidence="1 2">
    <name type="scientific">Thelephora ganbajun</name>
    <name type="common">Ganba fungus</name>
    <dbReference type="NCBI Taxonomy" id="370292"/>
    <lineage>
        <taxon>Eukaryota</taxon>
        <taxon>Fungi</taxon>
        <taxon>Dikarya</taxon>
        <taxon>Basidiomycota</taxon>
        <taxon>Agaricomycotina</taxon>
        <taxon>Agaricomycetes</taxon>
        <taxon>Thelephorales</taxon>
        <taxon>Thelephoraceae</taxon>
        <taxon>Thelephora</taxon>
    </lineage>
</organism>
<reference evidence="1" key="1">
    <citation type="submission" date="2019-10" db="EMBL/GenBank/DDBJ databases">
        <authorList>
            <consortium name="DOE Joint Genome Institute"/>
            <person name="Kuo A."/>
            <person name="Miyauchi S."/>
            <person name="Kiss E."/>
            <person name="Drula E."/>
            <person name="Kohler A."/>
            <person name="Sanchez-Garcia M."/>
            <person name="Andreopoulos B."/>
            <person name="Barry K.W."/>
            <person name="Bonito G."/>
            <person name="Buee M."/>
            <person name="Carver A."/>
            <person name="Chen C."/>
            <person name="Cichocki N."/>
            <person name="Clum A."/>
            <person name="Culley D."/>
            <person name="Crous P.W."/>
            <person name="Fauchery L."/>
            <person name="Girlanda M."/>
            <person name="Hayes R."/>
            <person name="Keri Z."/>
            <person name="Labutti K."/>
            <person name="Lipzen A."/>
            <person name="Lombard V."/>
            <person name="Magnuson J."/>
            <person name="Maillard F."/>
            <person name="Morin E."/>
            <person name="Murat C."/>
            <person name="Nolan M."/>
            <person name="Ohm R."/>
            <person name="Pangilinan J."/>
            <person name="Pereira M."/>
            <person name="Perotto S."/>
            <person name="Peter M."/>
            <person name="Riley R."/>
            <person name="Sitrit Y."/>
            <person name="Stielow B."/>
            <person name="Szollosi G."/>
            <person name="Zifcakova L."/>
            <person name="Stursova M."/>
            <person name="Spatafora J.W."/>
            <person name="Tedersoo L."/>
            <person name="Vaario L.-M."/>
            <person name="Yamada A."/>
            <person name="Yan M."/>
            <person name="Wang P."/>
            <person name="Xu J."/>
            <person name="Bruns T."/>
            <person name="Baldrian P."/>
            <person name="Vilgalys R."/>
            <person name="Henrissat B."/>
            <person name="Grigoriev I.V."/>
            <person name="Hibbett D."/>
            <person name="Nagy L.G."/>
            <person name="Martin F.M."/>
        </authorList>
    </citation>
    <scope>NUCLEOTIDE SEQUENCE</scope>
    <source>
        <strain evidence="1">P2</strain>
    </source>
</reference>
<gene>
    <name evidence="1" type="ORF">BDM02DRAFT_3110926</name>
</gene>
<sequence length="1088" mass="118709">MQKNPFLPPPSYNPQQPPLPPGPPPQRPPQGDYSSYWSAAANHAHAQQPSSGTYSSQWNPPQPAQPPRPPAEQSALYANYGYGGNQSYWQQQQHQRQQQPYQAPHPPPVPHPPHPPTQQYPQYQPPTPYQPQPYVPHVPGPPPVQQYQPQPQPLQAQPTPPYFPQQPRLHQNQPPRQGSQQFQQPPAKRARFENGSRSFQQPAQFPPPPPLLQAQPPLPNYIPPPPPIQQPLNTQNRGGMQNNNRGRTNKSGSMNANRNRPPGQQNNRGNFPTNQNRRNNLGGNAGGSSFRNQRQNNSGNRDHNNNRSFNAGQQQQGRRRNDQRSGRNDTSFIAHGSSTGTKKEEVKRAMTDFKLVAIEIKQLGWSWGAVPPSQNVDLPVQPKRESPGPVKTEADEKVSSEKDPAQSSSGIGQGDSNVDVKAEPSELDSLPAKPDLGLPPVPHTGDAPAIPSPPSRVRIYFHTPVTPKDSMPIPHASALPVDLSTLATSQGSPRKGKRKRVDDEEDDDAENRASHPSAAHQDDAVSVTTHPDQDGFRGSAAPSIGESTSEGDWLMAAIGEASNEGDGSDASHRPPHGNHTINGVDNDEVDDGEVERAIAGPPDDSVYPEDVKAPGQVHANGLVSDYVPPPSNDPPGLPAGDPSIVGDSSGASDEQQTQRDPPIETDGEDEDESPDFVAFPDDQSSVRDEDHRSASPESHAAFDYGAFTNRRLGPAASFASTVAENDSQEISFSEYGSTLVNEDVPMSTEQKSAQIAMDPARDSLSPTSTLLTAGQEAGDSALQAREAKMLSANRLAISYASASRRILIDAKTVDTLKVFRKEHRIEIGFNVEKGDETEIKGIIVEVLSEATMKYTPLQFASEAYESDPMFPPLLTARLPSKLSLVIHLDTEKPIPEAKWVKTGDVHEWVRSTFGRIFSDANEGWEKKIVVQDPDPAPTIRSILDGWAVNGNVGSQTERQRFVKTHLSEMDNVLEILLRLIRGERATAFPQSNATVAATRNGVPGPLLAAIEGHAHGTQQTHVSLAVLAMFRMLVEFAKRADGDEGKGEVEERVGEIIRCLPVQLLHKSVEGMFKEWKVEKKGGNPPAR</sequence>
<reference evidence="1" key="2">
    <citation type="journal article" date="2020" name="Nat. Commun.">
        <title>Large-scale genome sequencing of mycorrhizal fungi provides insights into the early evolution of symbiotic traits.</title>
        <authorList>
            <person name="Miyauchi S."/>
            <person name="Kiss E."/>
            <person name="Kuo A."/>
            <person name="Drula E."/>
            <person name="Kohler A."/>
            <person name="Sanchez-Garcia M."/>
            <person name="Morin E."/>
            <person name="Andreopoulos B."/>
            <person name="Barry K.W."/>
            <person name="Bonito G."/>
            <person name="Buee M."/>
            <person name="Carver A."/>
            <person name="Chen C."/>
            <person name="Cichocki N."/>
            <person name="Clum A."/>
            <person name="Culley D."/>
            <person name="Crous P.W."/>
            <person name="Fauchery L."/>
            <person name="Girlanda M."/>
            <person name="Hayes R.D."/>
            <person name="Keri Z."/>
            <person name="LaButti K."/>
            <person name="Lipzen A."/>
            <person name="Lombard V."/>
            <person name="Magnuson J."/>
            <person name="Maillard F."/>
            <person name="Murat C."/>
            <person name="Nolan M."/>
            <person name="Ohm R.A."/>
            <person name="Pangilinan J."/>
            <person name="Pereira M.F."/>
            <person name="Perotto S."/>
            <person name="Peter M."/>
            <person name="Pfister S."/>
            <person name="Riley R."/>
            <person name="Sitrit Y."/>
            <person name="Stielow J.B."/>
            <person name="Szollosi G."/>
            <person name="Zifcakova L."/>
            <person name="Stursova M."/>
            <person name="Spatafora J.W."/>
            <person name="Tedersoo L."/>
            <person name="Vaario L.M."/>
            <person name="Yamada A."/>
            <person name="Yan M."/>
            <person name="Wang P."/>
            <person name="Xu J."/>
            <person name="Bruns T."/>
            <person name="Baldrian P."/>
            <person name="Vilgalys R."/>
            <person name="Dunand C."/>
            <person name="Henrissat B."/>
            <person name="Grigoriev I.V."/>
            <person name="Hibbett D."/>
            <person name="Nagy L.G."/>
            <person name="Martin F.M."/>
        </authorList>
    </citation>
    <scope>NUCLEOTIDE SEQUENCE</scope>
    <source>
        <strain evidence="1">P2</strain>
    </source>
</reference>
<keyword evidence="2" id="KW-1185">Reference proteome</keyword>
<evidence type="ECO:0000313" key="2">
    <source>
        <dbReference type="Proteomes" id="UP000886501"/>
    </source>
</evidence>
<protein>
    <submittedName>
        <fullName evidence="1">Uncharacterized protein</fullName>
    </submittedName>
</protein>
<proteinExistence type="predicted"/>
<dbReference type="Proteomes" id="UP000886501">
    <property type="component" value="Unassembled WGS sequence"/>
</dbReference>
<accession>A0ACB6ZNX0</accession>
<evidence type="ECO:0000313" key="1">
    <source>
        <dbReference type="EMBL" id="KAF9651219.1"/>
    </source>
</evidence>
<dbReference type="EMBL" id="MU117977">
    <property type="protein sequence ID" value="KAF9651219.1"/>
    <property type="molecule type" value="Genomic_DNA"/>
</dbReference>